<dbReference type="SMART" id="SM01037">
    <property type="entry name" value="Bet_v_1"/>
    <property type="match status" value="1"/>
</dbReference>
<dbReference type="EMBL" id="MU089851">
    <property type="protein sequence ID" value="KAF7849157.1"/>
    <property type="molecule type" value="Genomic_DNA"/>
</dbReference>
<evidence type="ECO:0000256" key="1">
    <source>
        <dbReference type="ARBA" id="ARBA00038242"/>
    </source>
</evidence>
<dbReference type="Pfam" id="PF00407">
    <property type="entry name" value="Bet_v_1"/>
    <property type="match status" value="1"/>
</dbReference>
<comment type="caution">
    <text evidence="3">The sequence shown here is derived from an EMBL/GenBank/DDBJ whole genome shotgun (WGS) entry which is preliminary data.</text>
</comment>
<dbReference type="SUPFAM" id="SSF55961">
    <property type="entry name" value="Bet v1-like"/>
    <property type="match status" value="1"/>
</dbReference>
<evidence type="ECO:0000313" key="4">
    <source>
        <dbReference type="Proteomes" id="UP000806378"/>
    </source>
</evidence>
<proteinExistence type="inferred from homology"/>
<dbReference type="InterPro" id="IPR052006">
    <property type="entry name" value="MLP-like"/>
</dbReference>
<gene>
    <name evidence="3" type="ORF">BT93_L1178</name>
</gene>
<dbReference type="GO" id="GO:0006952">
    <property type="term" value="P:defense response"/>
    <property type="evidence" value="ECO:0007669"/>
    <property type="project" value="InterPro"/>
</dbReference>
<protein>
    <recommendedName>
        <fullName evidence="2">Bet v I/Major latex protein domain-containing protein</fullName>
    </recommendedName>
</protein>
<dbReference type="InterPro" id="IPR023393">
    <property type="entry name" value="START-like_dom_sf"/>
</dbReference>
<name>A0A8T0CNF8_CORYI</name>
<dbReference type="PANTHER" id="PTHR31338">
    <property type="entry name" value="POLYKETIDE CYCLASE/DEHYDRASE AND LIPID TRANSPORT SUPERFAMILY PROTEIN"/>
    <property type="match status" value="1"/>
</dbReference>
<reference evidence="3" key="1">
    <citation type="submission" date="2020-05" db="EMBL/GenBank/DDBJ databases">
        <title>WGS assembly of Corymbia citriodora subspecies variegata.</title>
        <authorList>
            <person name="Barry K."/>
            <person name="Hundley H."/>
            <person name="Shu S."/>
            <person name="Jenkins J."/>
            <person name="Grimwood J."/>
            <person name="Baten A."/>
        </authorList>
    </citation>
    <scope>NUCLEOTIDE SEQUENCE</scope>
    <source>
        <strain evidence="3">CV2-018</strain>
    </source>
</reference>
<dbReference type="PANTHER" id="PTHR31338:SF20">
    <property type="entry name" value="BET V I_MAJOR LATEX PROTEIN DOMAIN-CONTAINING PROTEIN"/>
    <property type="match status" value="1"/>
</dbReference>
<dbReference type="Gramene" id="rna-gnl|WGS:JABURB|Cocit.L1178.1">
    <property type="protein sequence ID" value="cds-KAF7849157.1"/>
    <property type="gene ID" value="gene-BT93_L1178"/>
</dbReference>
<organism evidence="3 4">
    <name type="scientific">Corymbia citriodora subsp. variegata</name>
    <dbReference type="NCBI Taxonomy" id="360336"/>
    <lineage>
        <taxon>Eukaryota</taxon>
        <taxon>Viridiplantae</taxon>
        <taxon>Streptophyta</taxon>
        <taxon>Embryophyta</taxon>
        <taxon>Tracheophyta</taxon>
        <taxon>Spermatophyta</taxon>
        <taxon>Magnoliopsida</taxon>
        <taxon>eudicotyledons</taxon>
        <taxon>Gunneridae</taxon>
        <taxon>Pentapetalae</taxon>
        <taxon>rosids</taxon>
        <taxon>malvids</taxon>
        <taxon>Myrtales</taxon>
        <taxon>Myrtaceae</taxon>
        <taxon>Myrtoideae</taxon>
        <taxon>Eucalypteae</taxon>
        <taxon>Corymbia</taxon>
    </lineage>
</organism>
<dbReference type="Proteomes" id="UP000806378">
    <property type="component" value="Unassembled WGS sequence"/>
</dbReference>
<sequence length="144" mass="16414">MTQTEHLKSAAKDLFKIYCSQPYRFPDLMPHDIQSIELLKGEWDQKDSERLWTFVDDGCGTWKDKVGNIHNNGMSITWILLEGKEPQKLYSSLKVVHQFSVSGNGCDAKVTLHYTKKDANNPDPEEYMNFLTKMLKAADKGATA</sequence>
<dbReference type="AlphaFoldDB" id="A0A8T0CNF8"/>
<comment type="similarity">
    <text evidence="1">Belongs to the MLP family.</text>
</comment>
<feature type="domain" description="Bet v I/Major latex protein" evidence="2">
    <location>
        <begin position="1"/>
        <end position="141"/>
    </location>
</feature>
<keyword evidence="4" id="KW-1185">Reference proteome</keyword>
<evidence type="ECO:0000313" key="3">
    <source>
        <dbReference type="EMBL" id="KAF7849157.1"/>
    </source>
</evidence>
<dbReference type="Gene3D" id="3.30.530.20">
    <property type="match status" value="1"/>
</dbReference>
<dbReference type="OrthoDB" id="1847301at2759"/>
<evidence type="ECO:0000259" key="2">
    <source>
        <dbReference type="SMART" id="SM01037"/>
    </source>
</evidence>
<accession>A0A8T0CNF8</accession>
<dbReference type="InterPro" id="IPR000916">
    <property type="entry name" value="Bet_v_I/MLP"/>
</dbReference>